<evidence type="ECO:0000256" key="1">
    <source>
        <dbReference type="SAM" id="SignalP"/>
    </source>
</evidence>
<sequence>MAAIAIGTFILSLLCFIIPFPDLRSIHGVGPFPSFSTEIQDELIPGIRVGKELWDTALRVGFWLSCPTAFCT</sequence>
<feature type="signal peptide" evidence="1">
    <location>
        <begin position="1"/>
        <end position="25"/>
    </location>
</feature>
<reference evidence="2" key="2">
    <citation type="journal article" date="2015" name="Fish Shellfish Immunol.">
        <title>Early steps in the European eel (Anguilla anguilla)-Vibrio vulnificus interaction in the gills: Role of the RtxA13 toxin.</title>
        <authorList>
            <person name="Callol A."/>
            <person name="Pajuelo D."/>
            <person name="Ebbesson L."/>
            <person name="Teles M."/>
            <person name="MacKenzie S."/>
            <person name="Amaro C."/>
        </authorList>
    </citation>
    <scope>NUCLEOTIDE SEQUENCE</scope>
</reference>
<feature type="chain" id="PRO_5002433695" evidence="1">
    <location>
        <begin position="26"/>
        <end position="72"/>
    </location>
</feature>
<keyword evidence="1" id="KW-0732">Signal</keyword>
<proteinExistence type="predicted"/>
<protein>
    <submittedName>
        <fullName evidence="2">Uncharacterized protein</fullName>
    </submittedName>
</protein>
<evidence type="ECO:0000313" key="2">
    <source>
        <dbReference type="EMBL" id="JAH76774.1"/>
    </source>
</evidence>
<reference evidence="2" key="1">
    <citation type="submission" date="2014-11" db="EMBL/GenBank/DDBJ databases">
        <authorList>
            <person name="Amaro Gonzalez C."/>
        </authorList>
    </citation>
    <scope>NUCLEOTIDE SEQUENCE</scope>
</reference>
<dbReference type="EMBL" id="GBXM01031803">
    <property type="protein sequence ID" value="JAH76774.1"/>
    <property type="molecule type" value="Transcribed_RNA"/>
</dbReference>
<dbReference type="AlphaFoldDB" id="A0A0E9VF93"/>
<accession>A0A0E9VF93</accession>
<organism evidence="2">
    <name type="scientific">Anguilla anguilla</name>
    <name type="common">European freshwater eel</name>
    <name type="synonym">Muraena anguilla</name>
    <dbReference type="NCBI Taxonomy" id="7936"/>
    <lineage>
        <taxon>Eukaryota</taxon>
        <taxon>Metazoa</taxon>
        <taxon>Chordata</taxon>
        <taxon>Craniata</taxon>
        <taxon>Vertebrata</taxon>
        <taxon>Euteleostomi</taxon>
        <taxon>Actinopterygii</taxon>
        <taxon>Neopterygii</taxon>
        <taxon>Teleostei</taxon>
        <taxon>Anguilliformes</taxon>
        <taxon>Anguillidae</taxon>
        <taxon>Anguilla</taxon>
    </lineage>
</organism>
<name>A0A0E9VF93_ANGAN</name>